<evidence type="ECO:0000313" key="3">
    <source>
        <dbReference type="Proteomes" id="UP000217103"/>
    </source>
</evidence>
<keyword evidence="1" id="KW-0472">Membrane</keyword>
<feature type="transmembrane region" description="Helical" evidence="1">
    <location>
        <begin position="28"/>
        <end position="48"/>
    </location>
</feature>
<dbReference type="OrthoDB" id="4427624at2"/>
<dbReference type="RefSeq" id="WP_106408604.1">
    <property type="nucleotide sequence ID" value="NZ_FNKK01000002.1"/>
</dbReference>
<feature type="transmembrane region" description="Helical" evidence="1">
    <location>
        <begin position="142"/>
        <end position="159"/>
    </location>
</feature>
<name>A0A1H1H8I6_9ACTN</name>
<keyword evidence="1" id="KW-0812">Transmembrane</keyword>
<keyword evidence="1" id="KW-1133">Transmembrane helix</keyword>
<proteinExistence type="predicted"/>
<feature type="transmembrane region" description="Helical" evidence="1">
    <location>
        <begin position="105"/>
        <end position="130"/>
    </location>
</feature>
<sequence>MTTLSHRPPGLLTVAGTELLRLRRGFPFWYTVIIAVIMLGSMLLLTFAMGDAAGGLWRAVRNPTVEFWYVYLPMHAALLAALSVNQDQAALRFLLSYPISRAHLFIGKFAALLALTLTAQTVLFVMLVLANAAWGDEPVASIALYAYLPWVVSLGLLALTQVLATWAGTGVTIAVGGVGLLAGALTADKDIWMWVPFGWPLRSILPLVEMYGSGIALPPGPHPLKDTGVIPVAICLSFALLAVSLAMGSFLMRRKQL</sequence>
<organism evidence="2 3">
    <name type="scientific">Thermostaphylospora chromogena</name>
    <dbReference type="NCBI Taxonomy" id="35622"/>
    <lineage>
        <taxon>Bacteria</taxon>
        <taxon>Bacillati</taxon>
        <taxon>Actinomycetota</taxon>
        <taxon>Actinomycetes</taxon>
        <taxon>Streptosporangiales</taxon>
        <taxon>Thermomonosporaceae</taxon>
        <taxon>Thermostaphylospora</taxon>
    </lineage>
</organism>
<evidence type="ECO:0000256" key="1">
    <source>
        <dbReference type="SAM" id="Phobius"/>
    </source>
</evidence>
<dbReference type="Pfam" id="PF12730">
    <property type="entry name" value="ABC2_membrane_4"/>
    <property type="match status" value="1"/>
</dbReference>
<accession>A0A1H1H8I6</accession>
<reference evidence="2 3" key="1">
    <citation type="submission" date="2016-10" db="EMBL/GenBank/DDBJ databases">
        <authorList>
            <person name="de Groot N.N."/>
        </authorList>
    </citation>
    <scope>NUCLEOTIDE SEQUENCE [LARGE SCALE GENOMIC DNA]</scope>
    <source>
        <strain evidence="2 3">DSM 43794</strain>
    </source>
</reference>
<dbReference type="InterPro" id="IPR021205">
    <property type="entry name" value="Lanti_perm_SpaE/MutE/EpiE-like"/>
</dbReference>
<evidence type="ECO:0000313" key="2">
    <source>
        <dbReference type="EMBL" id="SDR21730.1"/>
    </source>
</evidence>
<feature type="transmembrane region" description="Helical" evidence="1">
    <location>
        <begin position="166"/>
        <end position="187"/>
    </location>
</feature>
<dbReference type="EMBL" id="FNKK01000002">
    <property type="protein sequence ID" value="SDR21730.1"/>
    <property type="molecule type" value="Genomic_DNA"/>
</dbReference>
<dbReference type="STRING" id="35622.SAMN04489764_4156"/>
<dbReference type="AlphaFoldDB" id="A0A1H1H8I6"/>
<feature type="transmembrane region" description="Helical" evidence="1">
    <location>
        <begin position="229"/>
        <end position="252"/>
    </location>
</feature>
<dbReference type="CDD" id="cd21807">
    <property type="entry name" value="ABC-2_lan_permease_MutE_EpiE-like"/>
    <property type="match status" value="1"/>
</dbReference>
<keyword evidence="3" id="KW-1185">Reference proteome</keyword>
<dbReference type="Proteomes" id="UP000217103">
    <property type="component" value="Unassembled WGS sequence"/>
</dbReference>
<protein>
    <submittedName>
        <fullName evidence="2">ABC-2 type transport system permease protein</fullName>
    </submittedName>
</protein>
<feature type="transmembrane region" description="Helical" evidence="1">
    <location>
        <begin position="68"/>
        <end position="84"/>
    </location>
</feature>
<gene>
    <name evidence="2" type="ORF">SAMN04489764_4156</name>
</gene>